<comment type="caution">
    <text evidence="1">The sequence shown here is derived from an EMBL/GenBank/DDBJ whole genome shotgun (WGS) entry which is preliminary data.</text>
</comment>
<accession>A0ACC0CYC4</accession>
<protein>
    <submittedName>
        <fullName evidence="1">Major facilitator superfamily domain-containing protein</fullName>
    </submittedName>
</protein>
<evidence type="ECO:0000313" key="2">
    <source>
        <dbReference type="Proteomes" id="UP001497680"/>
    </source>
</evidence>
<organism evidence="1 2">
    <name type="scientific">Hypoxylon rubiginosum</name>
    <dbReference type="NCBI Taxonomy" id="110542"/>
    <lineage>
        <taxon>Eukaryota</taxon>
        <taxon>Fungi</taxon>
        <taxon>Dikarya</taxon>
        <taxon>Ascomycota</taxon>
        <taxon>Pezizomycotina</taxon>
        <taxon>Sordariomycetes</taxon>
        <taxon>Xylariomycetidae</taxon>
        <taxon>Xylariales</taxon>
        <taxon>Hypoxylaceae</taxon>
        <taxon>Hypoxylon</taxon>
    </lineage>
</organism>
<sequence length="553" mass="59063">MSEEPPIGNGATSASPDQNSPTKFENRQPRFWIIIASLALLAFVSALDAMIITTALPTITKDIGGSAQYVWIANSFVVASTVLQPLVGQLADILGRKIPTVISVAFFIIGSGIGGGAHNVGMFIAGRSIQGVGAGGIYVLIDIICCDLVPLRERGKYLGIVNSTAAVAAAIGPVLGGALGRANWRWIFWLNIPVCGVPFVTLLLFMKMKSANRQNQGWSRLSRVDYIGNIIFIPSLIALMFGLVTGGIEFPWSSWRIILPIVIGVLGWIAFHVWEHFTAYPSVPSRLFSNRTSAAAYVLTFFASVLATALGYFLPIYFQAVLRATVFYSGVYYLPLAIGTLVSAVIGGVLLSQFGAYRPLHAGAFAFGIIGFGLLTILRGNSHAVAWVFFQLIVSVGVGVPVSTCLPAIMAGLSESDVASATAAFSFIKTFGYIWGVTIPSILFNAIINNNLPLISSSSLRDQLQNGGAYSFASQVSGLAGSVDEAVWSEVEQVYVRSLNAIWWFGLGISAVSFLAVGIERGLELSTELNTEFGLDGDKMETSMTGRPNEKGE</sequence>
<dbReference type="Proteomes" id="UP001497680">
    <property type="component" value="Unassembled WGS sequence"/>
</dbReference>
<gene>
    <name evidence="1" type="ORF">F4821DRAFT_279251</name>
</gene>
<proteinExistence type="predicted"/>
<evidence type="ECO:0000313" key="1">
    <source>
        <dbReference type="EMBL" id="KAI6085447.1"/>
    </source>
</evidence>
<dbReference type="EMBL" id="MU394325">
    <property type="protein sequence ID" value="KAI6085447.1"/>
    <property type="molecule type" value="Genomic_DNA"/>
</dbReference>
<reference evidence="1 2" key="1">
    <citation type="journal article" date="2022" name="New Phytol.">
        <title>Ecological generalism drives hyperdiversity of secondary metabolite gene clusters in xylarialean endophytes.</title>
        <authorList>
            <person name="Franco M.E.E."/>
            <person name="Wisecaver J.H."/>
            <person name="Arnold A.E."/>
            <person name="Ju Y.M."/>
            <person name="Slot J.C."/>
            <person name="Ahrendt S."/>
            <person name="Moore L.P."/>
            <person name="Eastman K.E."/>
            <person name="Scott K."/>
            <person name="Konkel Z."/>
            <person name="Mondo S.J."/>
            <person name="Kuo A."/>
            <person name="Hayes R.D."/>
            <person name="Haridas S."/>
            <person name="Andreopoulos B."/>
            <person name="Riley R."/>
            <person name="LaButti K."/>
            <person name="Pangilinan J."/>
            <person name="Lipzen A."/>
            <person name="Amirebrahimi M."/>
            <person name="Yan J."/>
            <person name="Adam C."/>
            <person name="Keymanesh K."/>
            <person name="Ng V."/>
            <person name="Louie K."/>
            <person name="Northen T."/>
            <person name="Drula E."/>
            <person name="Henrissat B."/>
            <person name="Hsieh H.M."/>
            <person name="Youens-Clark K."/>
            <person name="Lutzoni F."/>
            <person name="Miadlikowska J."/>
            <person name="Eastwood D.C."/>
            <person name="Hamelin R.C."/>
            <person name="Grigoriev I.V."/>
            <person name="U'Ren J.M."/>
        </authorList>
    </citation>
    <scope>NUCLEOTIDE SEQUENCE [LARGE SCALE GENOMIC DNA]</scope>
    <source>
        <strain evidence="1 2">ER1909</strain>
    </source>
</reference>
<name>A0ACC0CYC4_9PEZI</name>
<keyword evidence="2" id="KW-1185">Reference proteome</keyword>